<dbReference type="InterPro" id="IPR027417">
    <property type="entry name" value="P-loop_NTPase"/>
</dbReference>
<evidence type="ECO:0000313" key="2">
    <source>
        <dbReference type="EMBL" id="KAF4630008.1"/>
    </source>
</evidence>
<dbReference type="SMART" id="SM00028">
    <property type="entry name" value="TPR"/>
    <property type="match status" value="4"/>
</dbReference>
<evidence type="ECO:0000313" key="3">
    <source>
        <dbReference type="Proteomes" id="UP000566819"/>
    </source>
</evidence>
<dbReference type="SUPFAM" id="SSF52540">
    <property type="entry name" value="P-loop containing nucleoside triphosphate hydrolases"/>
    <property type="match status" value="1"/>
</dbReference>
<dbReference type="InterPro" id="IPR019734">
    <property type="entry name" value="TPR_rpt"/>
</dbReference>
<name>A0A8H4RI10_9HELO</name>
<dbReference type="SUPFAM" id="SSF48452">
    <property type="entry name" value="TPR-like"/>
    <property type="match status" value="2"/>
</dbReference>
<dbReference type="OrthoDB" id="626167at2759"/>
<dbReference type="GO" id="GO:0043531">
    <property type="term" value="F:ADP binding"/>
    <property type="evidence" value="ECO:0007669"/>
    <property type="project" value="InterPro"/>
</dbReference>
<proteinExistence type="predicted"/>
<dbReference type="PANTHER" id="PTHR46082:SF6">
    <property type="entry name" value="AAA+ ATPASE DOMAIN-CONTAINING PROTEIN-RELATED"/>
    <property type="match status" value="1"/>
</dbReference>
<dbReference type="AlphaFoldDB" id="A0A8H4RI10"/>
<accession>A0A8H4RI10</accession>
<dbReference type="InterPro" id="IPR011990">
    <property type="entry name" value="TPR-like_helical_dom_sf"/>
</dbReference>
<comment type="caution">
    <text evidence="2">The sequence shown here is derived from an EMBL/GenBank/DDBJ whole genome shotgun (WGS) entry which is preliminary data.</text>
</comment>
<dbReference type="Proteomes" id="UP000566819">
    <property type="component" value="Unassembled WGS sequence"/>
</dbReference>
<feature type="domain" description="NB-ARC" evidence="1">
    <location>
        <begin position="231"/>
        <end position="390"/>
    </location>
</feature>
<dbReference type="InterPro" id="IPR002182">
    <property type="entry name" value="NB-ARC"/>
</dbReference>
<organism evidence="2 3">
    <name type="scientific">Cudoniella acicularis</name>
    <dbReference type="NCBI Taxonomy" id="354080"/>
    <lineage>
        <taxon>Eukaryota</taxon>
        <taxon>Fungi</taxon>
        <taxon>Dikarya</taxon>
        <taxon>Ascomycota</taxon>
        <taxon>Pezizomycotina</taxon>
        <taxon>Leotiomycetes</taxon>
        <taxon>Helotiales</taxon>
        <taxon>Tricladiaceae</taxon>
        <taxon>Cudoniella</taxon>
    </lineage>
</organism>
<evidence type="ECO:0000259" key="1">
    <source>
        <dbReference type="Pfam" id="PF00931"/>
    </source>
</evidence>
<dbReference type="EMBL" id="JAAMPI010000600">
    <property type="protein sequence ID" value="KAF4630008.1"/>
    <property type="molecule type" value="Genomic_DNA"/>
</dbReference>
<dbReference type="Gene3D" id="1.25.40.10">
    <property type="entry name" value="Tetratricopeptide repeat domain"/>
    <property type="match status" value="2"/>
</dbReference>
<dbReference type="PANTHER" id="PTHR46082">
    <property type="entry name" value="ATP/GTP-BINDING PROTEIN-RELATED"/>
    <property type="match status" value="1"/>
</dbReference>
<gene>
    <name evidence="2" type="ORF">G7Y89_g8133</name>
</gene>
<keyword evidence="3" id="KW-1185">Reference proteome</keyword>
<dbReference type="Gene3D" id="3.40.50.300">
    <property type="entry name" value="P-loop containing nucleotide triphosphate hydrolases"/>
    <property type="match status" value="1"/>
</dbReference>
<sequence length="990" mass="112188">MADPVSILGAASAAAQLAESGAKIIKFACEVYKQYQNPEEIRQHLVQIERIIDLARLVERNPALGTPSTESILKTCVTYTQEFQHTLQKIAVGVADSRLIRLKKGYSAIAKEKEITQLFANLEREKSSLLICISEIISNLSYDISSEVSRTRMDIGEVQALTNDLSSKMTNLHSITPSIKNTLDDIQSTLNQLKLNKKDPSLALSPAPSRHYHVPNGRLVREFIGRNAILEKIKVAFSSERRYGPHVVVLRGIGGQGKTQIALEYCRRAKEEGVDAIFWVDATSEDTVKKSFQTITENIKSPKDFVTENEVIEYILDRFRDWQGSWLMVFDNYDDAKTFDTIREFIPEGNTGCILLTSRHTTSDYLASDLDSAIELGGLPEEEALDLLWKTSGLTMVKQTRAGIFDTKHIVQRLAYHPLAITQAGSYIRQQKIRMDQFMGHYDAKREKILKHTPQLSQYRRRLSNNAERETSLNVFTTWELSFQQLLRTAEFGKEKEDLLILFAFFDCKDISEDLFSAYCKQAQVFDHYSWPVQCLIPCLGAFYPDGQVLPGHNPTRERLDGQRQWNSDMFVEIINDLAQTSLVQSWSRGEDGFCHFSLHPLVKDWIRLRTSEEMRQYCTLISGKILMAFLLDKYYQKSFKLSLSSQYAVLSHIEVYVDSTSILSSATVLSIDVQGERLDLVDDWIGSFLVRCGRYKQGEVLRKRLVDSREKTLGSEHASTLQAMSHLANAYVSQEKFDLAEELHRKTLKARQTLLGPDHPKTIRTIADIAWVLYQKGNYAAAEEIARTAVESQDRAEGPENQTSFNGFDTLATILRAQGKLAEAEKVQRRSLVGREKLLGVDHPATLIAAINVASILQNQGQLHGAEKLMRSSLEKQEKILGRDHPDTLLCTNNLALVLRDQGRLEAAEEMMRGVIEINKKLLGQNHSHTLKSTASLARILKDRKQYKDALVLYQQTILRLRKALGPNHPYNIQFSEEFENLEGEMGTA</sequence>
<dbReference type="Pfam" id="PF00931">
    <property type="entry name" value="NB-ARC"/>
    <property type="match status" value="1"/>
</dbReference>
<reference evidence="2 3" key="1">
    <citation type="submission" date="2020-03" db="EMBL/GenBank/DDBJ databases">
        <title>Draft Genome Sequence of Cudoniella acicularis.</title>
        <authorList>
            <person name="Buettner E."/>
            <person name="Kellner H."/>
        </authorList>
    </citation>
    <scope>NUCLEOTIDE SEQUENCE [LARGE SCALE GENOMIC DNA]</scope>
    <source>
        <strain evidence="2 3">DSM 108380</strain>
    </source>
</reference>
<protein>
    <recommendedName>
        <fullName evidence="1">NB-ARC domain-containing protein</fullName>
    </recommendedName>
</protein>
<dbReference type="Pfam" id="PF13374">
    <property type="entry name" value="TPR_10"/>
    <property type="match status" value="2"/>
</dbReference>
<dbReference type="Pfam" id="PF13424">
    <property type="entry name" value="TPR_12"/>
    <property type="match status" value="2"/>
</dbReference>
<dbReference type="InterPro" id="IPR053137">
    <property type="entry name" value="NLR-like"/>
</dbReference>